<keyword evidence="7" id="KW-0106">Calcium</keyword>
<dbReference type="GO" id="GO:0016811">
    <property type="term" value="F:hydrolase activity, acting on carbon-nitrogen (but not peptide) bonds, in linear amides"/>
    <property type="evidence" value="ECO:0007669"/>
    <property type="project" value="InterPro"/>
</dbReference>
<reference evidence="10" key="1">
    <citation type="journal article" date="2016" name="Sci. Rep.">
        <title>Molecular characterization of firefly nuptial gifts: a multi-omics approach sheds light on postcopulatory sexual selection.</title>
        <authorList>
            <person name="Al-Wathiqui N."/>
            <person name="Fallon T.R."/>
            <person name="South A."/>
            <person name="Weng J.K."/>
            <person name="Lewis S.M."/>
        </authorList>
    </citation>
    <scope>NUCLEOTIDE SEQUENCE</scope>
</reference>
<comment type="function">
    <text evidence="9">Hydrolyzes the sphingolipid ceramide into sphingosine and free fatty acid.</text>
</comment>
<accession>A0A1Y1LLY6</accession>
<keyword evidence="9" id="KW-0443">Lipid metabolism</keyword>
<feature type="transmembrane region" description="Helical" evidence="9">
    <location>
        <begin position="75"/>
        <end position="93"/>
    </location>
</feature>
<evidence type="ECO:0000256" key="7">
    <source>
        <dbReference type="PIRSR" id="PIRSR608901-1"/>
    </source>
</evidence>
<feature type="binding site" evidence="8">
    <location>
        <position position="225"/>
    </location>
    <ligand>
        <name>Zn(2+)</name>
        <dbReference type="ChEBI" id="CHEBI:29105"/>
        <note>catalytic</note>
    </ligand>
</feature>
<comment type="subcellular location">
    <subcellularLocation>
        <location evidence="1">Membrane</location>
        <topology evidence="1">Multi-pass membrane protein</topology>
    </subcellularLocation>
</comment>
<feature type="transmembrane region" description="Helical" evidence="9">
    <location>
        <begin position="105"/>
        <end position="123"/>
    </location>
</feature>
<dbReference type="GeneID" id="116165663"/>
<dbReference type="GO" id="GO:0016020">
    <property type="term" value="C:membrane"/>
    <property type="evidence" value="ECO:0007669"/>
    <property type="project" value="UniProtKB-SubCell"/>
</dbReference>
<dbReference type="PANTHER" id="PTHR46139:SF3">
    <property type="entry name" value="ALKALINE CERAMIDASE"/>
    <property type="match status" value="1"/>
</dbReference>
<dbReference type="GO" id="GO:0046872">
    <property type="term" value="F:metal ion binding"/>
    <property type="evidence" value="ECO:0007669"/>
    <property type="project" value="UniProtKB-KW"/>
</dbReference>
<dbReference type="GO" id="GO:0046514">
    <property type="term" value="P:ceramide catabolic process"/>
    <property type="evidence" value="ECO:0007669"/>
    <property type="project" value="TreeGrafter"/>
</dbReference>
<dbReference type="EC" id="3.5.1.-" evidence="9"/>
<feature type="transmembrane region" description="Helical" evidence="9">
    <location>
        <begin position="158"/>
        <end position="175"/>
    </location>
</feature>
<comment type="similarity">
    <text evidence="2 9">Belongs to the alkaline ceramidase family.</text>
</comment>
<keyword evidence="6 9" id="KW-0472">Membrane</keyword>
<dbReference type="OrthoDB" id="187171at2759"/>
<evidence type="ECO:0000256" key="8">
    <source>
        <dbReference type="PIRSR" id="PIRSR608901-2"/>
    </source>
</evidence>
<feature type="transmembrane region" description="Helical" evidence="9">
    <location>
        <begin position="43"/>
        <end position="63"/>
    </location>
</feature>
<proteinExistence type="inferred from homology"/>
<feature type="transmembrane region" description="Helical" evidence="9">
    <location>
        <begin position="223"/>
        <end position="242"/>
    </location>
</feature>
<keyword evidence="4 9" id="KW-0378">Hydrolase</keyword>
<evidence type="ECO:0000313" key="10">
    <source>
        <dbReference type="EMBL" id="JAV74684.1"/>
    </source>
</evidence>
<dbReference type="Pfam" id="PF05875">
    <property type="entry name" value="Ceramidase"/>
    <property type="match status" value="1"/>
</dbReference>
<feature type="binding site" evidence="7">
    <location>
        <position position="42"/>
    </location>
    <ligand>
        <name>Ca(2+)</name>
        <dbReference type="ChEBI" id="CHEBI:29108"/>
    </ligand>
</feature>
<organism evidence="10">
    <name type="scientific">Photinus pyralis</name>
    <name type="common">Common eastern firefly</name>
    <name type="synonym">Lampyris pyralis</name>
    <dbReference type="NCBI Taxonomy" id="7054"/>
    <lineage>
        <taxon>Eukaryota</taxon>
        <taxon>Metazoa</taxon>
        <taxon>Ecdysozoa</taxon>
        <taxon>Arthropoda</taxon>
        <taxon>Hexapoda</taxon>
        <taxon>Insecta</taxon>
        <taxon>Pterygota</taxon>
        <taxon>Neoptera</taxon>
        <taxon>Endopterygota</taxon>
        <taxon>Coleoptera</taxon>
        <taxon>Polyphaga</taxon>
        <taxon>Elateriformia</taxon>
        <taxon>Elateroidea</taxon>
        <taxon>Lampyridae</taxon>
        <taxon>Lampyrinae</taxon>
        <taxon>Photinus</taxon>
    </lineage>
</organism>
<keyword evidence="7" id="KW-0479">Metal-binding</keyword>
<dbReference type="RefSeq" id="XP_031336152.1">
    <property type="nucleotide sequence ID" value="XM_031480292.1"/>
</dbReference>
<keyword evidence="3 9" id="KW-0812">Transmembrane</keyword>
<evidence type="ECO:0000256" key="2">
    <source>
        <dbReference type="ARBA" id="ARBA00009780"/>
    </source>
</evidence>
<evidence type="ECO:0000256" key="9">
    <source>
        <dbReference type="RuleBase" id="RU364079"/>
    </source>
</evidence>
<comment type="cofactor">
    <cofactor evidence="8">
        <name>Zn(2+)</name>
        <dbReference type="ChEBI" id="CHEBI:29105"/>
    </cofactor>
</comment>
<feature type="binding site" evidence="7">
    <location>
        <position position="29"/>
    </location>
    <ligand>
        <name>Ca(2+)</name>
        <dbReference type="ChEBI" id="CHEBI:29108"/>
    </ligand>
</feature>
<feature type="binding site" evidence="7">
    <location>
        <position position="33"/>
    </location>
    <ligand>
        <name>Ca(2+)</name>
        <dbReference type="ChEBI" id="CHEBI:29108"/>
    </ligand>
</feature>
<feature type="binding site" evidence="8">
    <location>
        <position position="221"/>
    </location>
    <ligand>
        <name>Zn(2+)</name>
        <dbReference type="ChEBI" id="CHEBI:29105"/>
        <note>catalytic</note>
    </ligand>
</feature>
<dbReference type="InterPro" id="IPR008901">
    <property type="entry name" value="ACER"/>
</dbReference>
<keyword evidence="8" id="KW-0862">Zinc</keyword>
<dbReference type="KEGG" id="ppyr:116165663"/>
<protein>
    <recommendedName>
        <fullName evidence="9">Alkaline ceramidase</fullName>
        <ecNumber evidence="9">3.5.1.-</ecNumber>
    </recommendedName>
</protein>
<evidence type="ECO:0000256" key="1">
    <source>
        <dbReference type="ARBA" id="ARBA00004141"/>
    </source>
</evidence>
<dbReference type="PANTHER" id="PTHR46139">
    <property type="entry name" value="ALKALINE CERAMIDASE"/>
    <property type="match status" value="1"/>
</dbReference>
<sequence>MPSFPLSLEQTLLTKMWATLEPGSSPIDWCEGNYKFSPLIAEFVNTFSNIIYVVLPPLLMHLFRGYGKLVNPGIHLIWVILIVIGLSSAYFHATLSLVGQLLDEVAILWGFFVAFSMFLPRRLFPSFIGNDRHNLFLAAICLCVVATVLAVVQPAINAFALMCLGIPSVILLFHEMNRVRDMRVYRLGVRCAAMWAVAVFCWVNDRLLCEAWSSINFPYLHGLWHVFIFLASYTACVLFAYFSVKEEKPHEKATLKYWPKNDFELCVPYVSIKSHDKDLNDI</sequence>
<evidence type="ECO:0000256" key="6">
    <source>
        <dbReference type="ARBA" id="ARBA00023136"/>
    </source>
</evidence>
<dbReference type="AlphaFoldDB" id="A0A1Y1LLY6"/>
<evidence type="ECO:0000256" key="4">
    <source>
        <dbReference type="ARBA" id="ARBA00022801"/>
    </source>
</evidence>
<feature type="binding site" evidence="7">
    <location>
        <position position="31"/>
    </location>
    <ligand>
        <name>Ca(2+)</name>
        <dbReference type="ChEBI" id="CHEBI:29108"/>
    </ligand>
</feature>
<feature type="transmembrane region" description="Helical" evidence="9">
    <location>
        <begin position="135"/>
        <end position="152"/>
    </location>
</feature>
<name>A0A1Y1LLY6_PHOPY</name>
<feature type="transmembrane region" description="Helical" evidence="9">
    <location>
        <begin position="187"/>
        <end position="203"/>
    </location>
</feature>
<feature type="binding site" evidence="7">
    <location>
        <position position="28"/>
    </location>
    <ligand>
        <name>Ca(2+)</name>
        <dbReference type="ChEBI" id="CHEBI:29108"/>
    </ligand>
</feature>
<feature type="binding site" evidence="8">
    <location>
        <position position="92"/>
    </location>
    <ligand>
        <name>Zn(2+)</name>
        <dbReference type="ChEBI" id="CHEBI:29105"/>
        <note>catalytic</note>
    </ligand>
</feature>
<keyword evidence="5 9" id="KW-1133">Transmembrane helix</keyword>
<evidence type="ECO:0000256" key="3">
    <source>
        <dbReference type="ARBA" id="ARBA00022692"/>
    </source>
</evidence>
<evidence type="ECO:0000256" key="5">
    <source>
        <dbReference type="ARBA" id="ARBA00022989"/>
    </source>
</evidence>
<dbReference type="EMBL" id="GEZM01051820">
    <property type="protein sequence ID" value="JAV74684.1"/>
    <property type="molecule type" value="Transcribed_RNA"/>
</dbReference>